<dbReference type="PROSITE" id="PS52050">
    <property type="entry name" value="WYL"/>
    <property type="match status" value="1"/>
</dbReference>
<dbReference type="PANTHER" id="PTHR34580">
    <property type="match status" value="1"/>
</dbReference>
<dbReference type="InterPro" id="IPR028349">
    <property type="entry name" value="PafC-like"/>
</dbReference>
<feature type="domain" description="WYL" evidence="1">
    <location>
        <begin position="141"/>
        <end position="207"/>
    </location>
</feature>
<evidence type="ECO:0000259" key="2">
    <source>
        <dbReference type="Pfam" id="PF19187"/>
    </source>
</evidence>
<organism evidence="4 5">
    <name type="scientific">Archangium gephyra</name>
    <dbReference type="NCBI Taxonomy" id="48"/>
    <lineage>
        <taxon>Bacteria</taxon>
        <taxon>Pseudomonadati</taxon>
        <taxon>Myxococcota</taxon>
        <taxon>Myxococcia</taxon>
        <taxon>Myxococcales</taxon>
        <taxon>Cystobacterineae</taxon>
        <taxon>Archangiaceae</taxon>
        <taxon>Archangium</taxon>
    </lineage>
</organism>
<feature type="domain" description="PafC HTH" evidence="2">
    <location>
        <begin position="4"/>
        <end position="114"/>
    </location>
</feature>
<evidence type="ECO:0000259" key="3">
    <source>
        <dbReference type="Pfam" id="PF25583"/>
    </source>
</evidence>
<dbReference type="Pfam" id="PF25583">
    <property type="entry name" value="WCX"/>
    <property type="match status" value="1"/>
</dbReference>
<name>A0A2W5TB59_9BACT</name>
<dbReference type="EMBL" id="QFQP01000020">
    <property type="protein sequence ID" value="PZR09646.1"/>
    <property type="molecule type" value="Genomic_DNA"/>
</dbReference>
<gene>
    <name evidence="4" type="ORF">DI536_21620</name>
</gene>
<protein>
    <submittedName>
        <fullName evidence="4">WYL domain-containing protein</fullName>
    </submittedName>
</protein>
<evidence type="ECO:0000259" key="1">
    <source>
        <dbReference type="Pfam" id="PF13280"/>
    </source>
</evidence>
<sequence length="307" mass="34070">MAYERLRRLLFLVPFVSRKQGQSVDEVARAVGVTRSELLQELELLTFVGRPPFQPGDYVDVYVEDDKVYVDLDQRLSAPPRLTANEGVALAAAAALLKPAAGGALATALERLEKVLPPQAQARYRDMTRQLDVAPEAPDAVSLLSQAIVEHREVELDYVPLSRGTKDHRRVQPWELFSHRGQWYLSAFCLTRVGPRLFRVDRLEGLTLTDTRFTPPPEPAHTRPGAGAIERPVKVRFAPELARWQKERFGEGGELQADGSLVVTVPGDSERWLTRWILSFGGGAVVLEPEWAKCAVADAARASLQSS</sequence>
<dbReference type="InterPro" id="IPR057727">
    <property type="entry name" value="WCX_dom"/>
</dbReference>
<dbReference type="PANTHER" id="PTHR34580:SF1">
    <property type="entry name" value="PROTEIN PAFC"/>
    <property type="match status" value="1"/>
</dbReference>
<proteinExistence type="predicted"/>
<dbReference type="AlphaFoldDB" id="A0A2W5TB59"/>
<dbReference type="InterPro" id="IPR026881">
    <property type="entry name" value="WYL_dom"/>
</dbReference>
<comment type="caution">
    <text evidence="4">The sequence shown here is derived from an EMBL/GenBank/DDBJ whole genome shotgun (WGS) entry which is preliminary data.</text>
</comment>
<dbReference type="InterPro" id="IPR043839">
    <property type="entry name" value="PafC_HTH"/>
</dbReference>
<dbReference type="Pfam" id="PF13280">
    <property type="entry name" value="WYL"/>
    <property type="match status" value="1"/>
</dbReference>
<evidence type="ECO:0000313" key="5">
    <source>
        <dbReference type="Proteomes" id="UP000249061"/>
    </source>
</evidence>
<feature type="domain" description="WCX" evidence="3">
    <location>
        <begin position="232"/>
        <end position="302"/>
    </location>
</feature>
<dbReference type="Pfam" id="PF19187">
    <property type="entry name" value="HTH_PafC"/>
    <property type="match status" value="1"/>
</dbReference>
<reference evidence="4 5" key="1">
    <citation type="submission" date="2017-08" db="EMBL/GenBank/DDBJ databases">
        <title>Infants hospitalized years apart are colonized by the same room-sourced microbial strains.</title>
        <authorList>
            <person name="Brooks B."/>
            <person name="Olm M.R."/>
            <person name="Firek B.A."/>
            <person name="Baker R."/>
            <person name="Thomas B.C."/>
            <person name="Morowitz M.J."/>
            <person name="Banfield J.F."/>
        </authorList>
    </citation>
    <scope>NUCLEOTIDE SEQUENCE [LARGE SCALE GENOMIC DNA]</scope>
    <source>
        <strain evidence="4">S2_003_000_R2_14</strain>
    </source>
</reference>
<dbReference type="InterPro" id="IPR051534">
    <property type="entry name" value="CBASS_pafABC_assoc_protein"/>
</dbReference>
<dbReference type="Proteomes" id="UP000249061">
    <property type="component" value="Unassembled WGS sequence"/>
</dbReference>
<evidence type="ECO:0000313" key="4">
    <source>
        <dbReference type="EMBL" id="PZR09646.1"/>
    </source>
</evidence>
<accession>A0A2W5TB59</accession>
<dbReference type="PIRSF" id="PIRSF016838">
    <property type="entry name" value="PafC"/>
    <property type="match status" value="1"/>
</dbReference>